<accession>A0A067MX95</accession>
<evidence type="ECO:0000313" key="2">
    <source>
        <dbReference type="EMBL" id="KDQ16517.1"/>
    </source>
</evidence>
<dbReference type="Proteomes" id="UP000027195">
    <property type="component" value="Unassembled WGS sequence"/>
</dbReference>
<sequence length="463" mass="52359">MASSPVTLFTHAEKIAASDEWFFDELFDTFYRHDRDITITQRTSRINAFLSHPSSASPPIDDFYTLPPIESIPIALSKDPVTVAAFLKWFDTIVVRHGLDSNIFYYALMRYVPSEYHRAIVQKLATDEEGNTLPWIGVLKNFWKFFGLYTLKRTCGQRALNGLLETSRAKKILKMDDFNTYVWNFEFANNCLWKPFKDVPHANLDNPLRSEMEKSRNFYNGLPSEFAQKVLYWYERSNPAWNRRSIPSLADVTALARIILAPFEEPEPDLRVTRDPDEEVEFLLAAVGQGSRDTPQTTAMSIFGSLGKRASAELLEQDMWQSDDASPSPDRPSAADLPPALVLTTEDRGFTLTPATLSEWAWAWFARDVGVTGRVVLGDIGLVDDRGQLSRARRTARAVTALLRRSIRSSGRAHWTDYVLAAARLCLISAAFTLLAFPSRLHAFITLLSPAFVSTFVSTLLLR</sequence>
<keyword evidence="1" id="KW-0472">Membrane</keyword>
<name>A0A067MX95_BOTB1</name>
<gene>
    <name evidence="2" type="ORF">BOTBODRAFT_144599</name>
</gene>
<reference evidence="3" key="1">
    <citation type="journal article" date="2014" name="Proc. Natl. Acad. Sci. U.S.A.">
        <title>Extensive sampling of basidiomycete genomes demonstrates inadequacy of the white-rot/brown-rot paradigm for wood decay fungi.</title>
        <authorList>
            <person name="Riley R."/>
            <person name="Salamov A.A."/>
            <person name="Brown D.W."/>
            <person name="Nagy L.G."/>
            <person name="Floudas D."/>
            <person name="Held B.W."/>
            <person name="Levasseur A."/>
            <person name="Lombard V."/>
            <person name="Morin E."/>
            <person name="Otillar R."/>
            <person name="Lindquist E.A."/>
            <person name="Sun H."/>
            <person name="LaButti K.M."/>
            <person name="Schmutz J."/>
            <person name="Jabbour D."/>
            <person name="Luo H."/>
            <person name="Baker S.E."/>
            <person name="Pisabarro A.G."/>
            <person name="Walton J.D."/>
            <person name="Blanchette R.A."/>
            <person name="Henrissat B."/>
            <person name="Martin F."/>
            <person name="Cullen D."/>
            <person name="Hibbett D.S."/>
            <person name="Grigoriev I.V."/>
        </authorList>
    </citation>
    <scope>NUCLEOTIDE SEQUENCE [LARGE SCALE GENOMIC DNA]</scope>
    <source>
        <strain evidence="3">FD-172 SS1</strain>
    </source>
</reference>
<keyword evidence="3" id="KW-1185">Reference proteome</keyword>
<keyword evidence="1" id="KW-1133">Transmembrane helix</keyword>
<dbReference type="AlphaFoldDB" id="A0A067MX95"/>
<evidence type="ECO:0000256" key="1">
    <source>
        <dbReference type="SAM" id="Phobius"/>
    </source>
</evidence>
<protein>
    <submittedName>
        <fullName evidence="2">Uncharacterized protein</fullName>
    </submittedName>
</protein>
<dbReference type="EMBL" id="KL198027">
    <property type="protein sequence ID" value="KDQ16517.1"/>
    <property type="molecule type" value="Genomic_DNA"/>
</dbReference>
<evidence type="ECO:0000313" key="3">
    <source>
        <dbReference type="Proteomes" id="UP000027195"/>
    </source>
</evidence>
<dbReference type="HOGENOM" id="CLU_590490_0_0_1"/>
<organism evidence="2 3">
    <name type="scientific">Botryobasidium botryosum (strain FD-172 SS1)</name>
    <dbReference type="NCBI Taxonomy" id="930990"/>
    <lineage>
        <taxon>Eukaryota</taxon>
        <taxon>Fungi</taxon>
        <taxon>Dikarya</taxon>
        <taxon>Basidiomycota</taxon>
        <taxon>Agaricomycotina</taxon>
        <taxon>Agaricomycetes</taxon>
        <taxon>Cantharellales</taxon>
        <taxon>Botryobasidiaceae</taxon>
        <taxon>Botryobasidium</taxon>
    </lineage>
</organism>
<keyword evidence="1" id="KW-0812">Transmembrane</keyword>
<dbReference type="InParanoid" id="A0A067MX95"/>
<proteinExistence type="predicted"/>
<feature type="transmembrane region" description="Helical" evidence="1">
    <location>
        <begin position="443"/>
        <end position="462"/>
    </location>
</feature>